<dbReference type="EC" id="3.1.1.-" evidence="6"/>
<keyword evidence="4" id="KW-1015">Disulfide bond</keyword>
<evidence type="ECO:0000313" key="9">
    <source>
        <dbReference type="Proteomes" id="UP001153714"/>
    </source>
</evidence>
<dbReference type="PROSITE" id="PS00122">
    <property type="entry name" value="CARBOXYLESTERASE_B_1"/>
    <property type="match status" value="1"/>
</dbReference>
<keyword evidence="3 6" id="KW-0378">Hydrolase</keyword>
<evidence type="ECO:0000256" key="3">
    <source>
        <dbReference type="ARBA" id="ARBA00022801"/>
    </source>
</evidence>
<protein>
    <recommendedName>
        <fullName evidence="6">Carboxylic ester hydrolase</fullName>
        <ecNumber evidence="6">3.1.1.-</ecNumber>
    </recommendedName>
</protein>
<dbReference type="AlphaFoldDB" id="A0A9N9N1U3"/>
<dbReference type="EMBL" id="OU893341">
    <property type="protein sequence ID" value="CAG9782832.1"/>
    <property type="molecule type" value="Genomic_DNA"/>
</dbReference>
<accession>A0A9N9N1U3</accession>
<dbReference type="InterPro" id="IPR019826">
    <property type="entry name" value="Carboxylesterase_B_AS"/>
</dbReference>
<feature type="domain" description="Carboxylesterase type B" evidence="7">
    <location>
        <begin position="24"/>
        <end position="529"/>
    </location>
</feature>
<evidence type="ECO:0000259" key="7">
    <source>
        <dbReference type="Pfam" id="PF00135"/>
    </source>
</evidence>
<reference evidence="8" key="1">
    <citation type="submission" date="2021-12" db="EMBL/GenBank/DDBJ databases">
        <authorList>
            <person name="King R."/>
        </authorList>
    </citation>
    <scope>NUCLEOTIDE SEQUENCE</scope>
</reference>
<evidence type="ECO:0000256" key="5">
    <source>
        <dbReference type="ARBA" id="ARBA00023180"/>
    </source>
</evidence>
<evidence type="ECO:0000256" key="4">
    <source>
        <dbReference type="ARBA" id="ARBA00023157"/>
    </source>
</evidence>
<dbReference type="InterPro" id="IPR050309">
    <property type="entry name" value="Type-B_Carboxylest/Lipase"/>
</dbReference>
<evidence type="ECO:0000256" key="1">
    <source>
        <dbReference type="ARBA" id="ARBA00005964"/>
    </source>
</evidence>
<dbReference type="Gene3D" id="3.40.50.1820">
    <property type="entry name" value="alpha/beta hydrolase"/>
    <property type="match status" value="1"/>
</dbReference>
<evidence type="ECO:0000256" key="6">
    <source>
        <dbReference type="RuleBase" id="RU361235"/>
    </source>
</evidence>
<keyword evidence="9" id="KW-1185">Reference proteome</keyword>
<reference evidence="8" key="2">
    <citation type="submission" date="2022-10" db="EMBL/GenBank/DDBJ databases">
        <authorList>
            <consortium name="ENA_rothamsted_submissions"/>
            <consortium name="culmorum"/>
            <person name="King R."/>
        </authorList>
    </citation>
    <scope>NUCLEOTIDE SEQUENCE</scope>
</reference>
<feature type="chain" id="PRO_5040534986" description="Carboxylic ester hydrolase" evidence="6">
    <location>
        <begin position="20"/>
        <end position="557"/>
    </location>
</feature>
<dbReference type="SUPFAM" id="SSF53474">
    <property type="entry name" value="alpha/beta-Hydrolases"/>
    <property type="match status" value="1"/>
</dbReference>
<gene>
    <name evidence="8" type="ORF">DIATSA_LOCUS1066</name>
</gene>
<comment type="similarity">
    <text evidence="1 6">Belongs to the type-B carboxylesterase/lipase family.</text>
</comment>
<dbReference type="GO" id="GO:0052689">
    <property type="term" value="F:carboxylic ester hydrolase activity"/>
    <property type="evidence" value="ECO:0007669"/>
    <property type="project" value="UniProtKB-KW"/>
</dbReference>
<keyword evidence="5" id="KW-0325">Glycoprotein</keyword>
<dbReference type="Pfam" id="PF00135">
    <property type="entry name" value="COesterase"/>
    <property type="match status" value="1"/>
</dbReference>
<keyword evidence="6" id="KW-0732">Signal</keyword>
<evidence type="ECO:0000313" key="8">
    <source>
        <dbReference type="EMBL" id="CAG9782832.1"/>
    </source>
</evidence>
<evidence type="ECO:0000256" key="2">
    <source>
        <dbReference type="ARBA" id="ARBA00022487"/>
    </source>
</evidence>
<name>A0A9N9N1U3_9NEOP</name>
<dbReference type="PANTHER" id="PTHR11559">
    <property type="entry name" value="CARBOXYLESTERASE"/>
    <property type="match status" value="1"/>
</dbReference>
<organism evidence="8 9">
    <name type="scientific">Diatraea saccharalis</name>
    <name type="common">sugarcane borer</name>
    <dbReference type="NCBI Taxonomy" id="40085"/>
    <lineage>
        <taxon>Eukaryota</taxon>
        <taxon>Metazoa</taxon>
        <taxon>Ecdysozoa</taxon>
        <taxon>Arthropoda</taxon>
        <taxon>Hexapoda</taxon>
        <taxon>Insecta</taxon>
        <taxon>Pterygota</taxon>
        <taxon>Neoptera</taxon>
        <taxon>Endopterygota</taxon>
        <taxon>Lepidoptera</taxon>
        <taxon>Glossata</taxon>
        <taxon>Ditrysia</taxon>
        <taxon>Pyraloidea</taxon>
        <taxon>Crambidae</taxon>
        <taxon>Crambinae</taxon>
        <taxon>Diatraea</taxon>
    </lineage>
</organism>
<feature type="signal peptide" evidence="6">
    <location>
        <begin position="1"/>
        <end position="19"/>
    </location>
</feature>
<keyword evidence="2" id="KW-0719">Serine esterase</keyword>
<sequence length="557" mass="62213">MVKLLVSLLCASLCSTVLCQQRETRIVQISQGPVRGYKDPEYGVYTFFGIPYATAPTGLDRYKAPLPGPSWLTPFDADNDRIICPQATVPLFEPFYTNSDKWQNCLIANVYVPDTTEKNLPVLVVVHGGSFQVGSGNILKPMNLVKSNNIITVTFNYRLGILGFLCLGTPTAPGNAGMKDQVALLRWVQKNIAKFGGNPDDVTVSGYSAGSGSVELLMLSPLAKGLFKKVISESGSALASFAVQTDPLDIAKKFAKMYIEHVDNNYALEEFYQNASLEILTSDSFAYEKDSTFFSPCVEGNVGQEVFLADSPYDILKRGNYKKLPYLAGFTNGDGLLNIGIFDQWKNEMNDDFSEFLPANLQFINKKQKEKIAKDIKEFYFGNKTVSEDTVVSYVDYFTDVMFAHPAVQAVQYHVKAGSKVYLYQYNYVDELTPFIPYSNVKKAYHTAESFAVYDGLKLFNITENNLPENNRQHKAIMRQLWGNFIKTGAPVPEGSSLPSWPPTGENASPHMSLGQTIELGGSLITEGVQLWDKIYKRHYREPQQAKRSIFDIINYL</sequence>
<proteinExistence type="inferred from homology"/>
<dbReference type="InterPro" id="IPR029058">
    <property type="entry name" value="AB_hydrolase_fold"/>
</dbReference>
<dbReference type="InterPro" id="IPR002018">
    <property type="entry name" value="CarbesteraseB"/>
</dbReference>
<dbReference type="Proteomes" id="UP001153714">
    <property type="component" value="Chromosome 10"/>
</dbReference>
<dbReference type="OrthoDB" id="3200163at2759"/>